<dbReference type="EMBL" id="KN716334">
    <property type="protein sequence ID" value="KJH46810.1"/>
    <property type="molecule type" value="Genomic_DNA"/>
</dbReference>
<reference evidence="2 3" key="1">
    <citation type="submission" date="2013-11" db="EMBL/GenBank/DDBJ databases">
        <title>Draft genome of the bovine lungworm Dictyocaulus viviparus.</title>
        <authorList>
            <person name="Mitreva M."/>
        </authorList>
    </citation>
    <scope>NUCLEOTIDE SEQUENCE [LARGE SCALE GENOMIC DNA]</scope>
    <source>
        <strain evidence="2 3">HannoverDv2000</strain>
    </source>
</reference>
<dbReference type="AlphaFoldDB" id="A0A0D8XQL8"/>
<evidence type="ECO:0000256" key="1">
    <source>
        <dbReference type="SAM" id="MobiDB-lite"/>
    </source>
</evidence>
<gene>
    <name evidence="2" type="ORF">DICVIV_07136</name>
</gene>
<feature type="compositionally biased region" description="Low complexity" evidence="1">
    <location>
        <begin position="30"/>
        <end position="45"/>
    </location>
</feature>
<feature type="compositionally biased region" description="Low complexity" evidence="1">
    <location>
        <begin position="147"/>
        <end position="160"/>
    </location>
</feature>
<evidence type="ECO:0000313" key="3">
    <source>
        <dbReference type="Proteomes" id="UP000053766"/>
    </source>
</evidence>
<reference evidence="3" key="2">
    <citation type="journal article" date="2016" name="Sci. Rep.">
        <title>Dictyocaulus viviparus genome, variome and transcriptome elucidate lungworm biology and support future intervention.</title>
        <authorList>
            <person name="McNulty S.N."/>
            <person name="Strube C."/>
            <person name="Rosa B.A."/>
            <person name="Martin J.C."/>
            <person name="Tyagi R."/>
            <person name="Choi Y.J."/>
            <person name="Wang Q."/>
            <person name="Hallsworth Pepin K."/>
            <person name="Zhang X."/>
            <person name="Ozersky P."/>
            <person name="Wilson R.K."/>
            <person name="Sternberg P.W."/>
            <person name="Gasser R.B."/>
            <person name="Mitreva M."/>
        </authorList>
    </citation>
    <scope>NUCLEOTIDE SEQUENCE [LARGE SCALE GENOMIC DNA]</scope>
    <source>
        <strain evidence="3">HannoverDv2000</strain>
    </source>
</reference>
<name>A0A0D8XQL8_DICVI</name>
<feature type="region of interest" description="Disordered" evidence="1">
    <location>
        <begin position="128"/>
        <end position="160"/>
    </location>
</feature>
<keyword evidence="3" id="KW-1185">Reference proteome</keyword>
<accession>A0A0D8XQL8</accession>
<organism evidence="2 3">
    <name type="scientific">Dictyocaulus viviparus</name>
    <name type="common">Bovine lungworm</name>
    <dbReference type="NCBI Taxonomy" id="29172"/>
    <lineage>
        <taxon>Eukaryota</taxon>
        <taxon>Metazoa</taxon>
        <taxon>Ecdysozoa</taxon>
        <taxon>Nematoda</taxon>
        <taxon>Chromadorea</taxon>
        <taxon>Rhabditida</taxon>
        <taxon>Rhabditina</taxon>
        <taxon>Rhabditomorpha</taxon>
        <taxon>Strongyloidea</taxon>
        <taxon>Metastrongylidae</taxon>
        <taxon>Dictyocaulus</taxon>
    </lineage>
</organism>
<feature type="region of interest" description="Disordered" evidence="1">
    <location>
        <begin position="22"/>
        <end position="45"/>
    </location>
</feature>
<dbReference type="OrthoDB" id="10258692at2759"/>
<dbReference type="Proteomes" id="UP000053766">
    <property type="component" value="Unassembled WGS sequence"/>
</dbReference>
<proteinExistence type="predicted"/>
<dbReference type="STRING" id="29172.A0A0D8XQL8"/>
<sequence length="219" mass="22101">MGGASSTSALVVNTSMSASCSPQMTAQHMSPLVSTPSSSTPSSFVQQSLKTSSPTVSSAKMQLKASTGGCVIKPEVSSNILPPLTSPVISNASGAIMSVASYQDSNVPAACTLPLPALQFLASSNVSSPPTYEPISPDDNAPKSPFARAEAPSSAPASSGGSRMFSALDFDFPLAVAPTAVIPASNPPLAPPLAELLRAAGSDPITTTMTFEPLSDDDN</sequence>
<protein>
    <submittedName>
        <fullName evidence="2">Uncharacterized protein</fullName>
    </submittedName>
</protein>
<evidence type="ECO:0000313" key="2">
    <source>
        <dbReference type="EMBL" id="KJH46810.1"/>
    </source>
</evidence>